<keyword evidence="5" id="KW-0753">Steroid metabolism</keyword>
<dbReference type="GO" id="GO:0016491">
    <property type="term" value="F:oxidoreductase activity"/>
    <property type="evidence" value="ECO:0007669"/>
    <property type="project" value="UniProtKB-KW"/>
</dbReference>
<proteinExistence type="inferred from homology"/>
<keyword evidence="2" id="KW-0560">Oxidoreductase</keyword>
<dbReference type="Pfam" id="PF13561">
    <property type="entry name" value="adh_short_C2"/>
    <property type="match status" value="1"/>
</dbReference>
<accession>A0A418W791</accession>
<organism evidence="6 7">
    <name type="scientific">Sphingomonas cavernae</name>
    <dbReference type="NCBI Taxonomy" id="2320861"/>
    <lineage>
        <taxon>Bacteria</taxon>
        <taxon>Pseudomonadati</taxon>
        <taxon>Pseudomonadota</taxon>
        <taxon>Alphaproteobacteria</taxon>
        <taxon>Sphingomonadales</taxon>
        <taxon>Sphingomonadaceae</taxon>
        <taxon>Sphingomonas</taxon>
    </lineage>
</organism>
<evidence type="ECO:0000256" key="1">
    <source>
        <dbReference type="ARBA" id="ARBA00006484"/>
    </source>
</evidence>
<dbReference type="PRINTS" id="PR00080">
    <property type="entry name" value="SDRFAMILY"/>
</dbReference>
<dbReference type="FunFam" id="3.40.50.720:FF:000084">
    <property type="entry name" value="Short-chain dehydrogenase reductase"/>
    <property type="match status" value="1"/>
</dbReference>
<dbReference type="InterPro" id="IPR002347">
    <property type="entry name" value="SDR_fam"/>
</dbReference>
<dbReference type="OrthoDB" id="9812986at2"/>
<dbReference type="Proteomes" id="UP000286100">
    <property type="component" value="Unassembled WGS sequence"/>
</dbReference>
<dbReference type="RefSeq" id="WP_119765128.1">
    <property type="nucleotide sequence ID" value="NZ_QYUM01000004.1"/>
</dbReference>
<dbReference type="PRINTS" id="PR00081">
    <property type="entry name" value="GDHRDH"/>
</dbReference>
<dbReference type="PANTHER" id="PTHR43180">
    <property type="entry name" value="3-OXOACYL-(ACYL-CARRIER-PROTEIN) REDUCTASE (AFU_ORTHOLOGUE AFUA_6G11210)"/>
    <property type="match status" value="1"/>
</dbReference>
<evidence type="ECO:0000256" key="2">
    <source>
        <dbReference type="ARBA" id="ARBA00023002"/>
    </source>
</evidence>
<evidence type="ECO:0000313" key="6">
    <source>
        <dbReference type="EMBL" id="RJF85915.1"/>
    </source>
</evidence>
<dbReference type="SUPFAM" id="SSF51735">
    <property type="entry name" value="NAD(P)-binding Rossmann-fold domains"/>
    <property type="match status" value="1"/>
</dbReference>
<dbReference type="GO" id="GO:0008202">
    <property type="term" value="P:steroid metabolic process"/>
    <property type="evidence" value="ECO:0007669"/>
    <property type="project" value="UniProtKB-KW"/>
</dbReference>
<dbReference type="EMBL" id="QYUM01000004">
    <property type="protein sequence ID" value="RJF85915.1"/>
    <property type="molecule type" value="Genomic_DNA"/>
</dbReference>
<keyword evidence="4" id="KW-0443">Lipid metabolism</keyword>
<keyword evidence="3" id="KW-0520">NAD</keyword>
<keyword evidence="7" id="KW-1185">Reference proteome</keyword>
<comment type="similarity">
    <text evidence="1">Belongs to the short-chain dehydrogenases/reductases (SDR) family.</text>
</comment>
<evidence type="ECO:0000256" key="3">
    <source>
        <dbReference type="ARBA" id="ARBA00023027"/>
    </source>
</evidence>
<evidence type="ECO:0000256" key="5">
    <source>
        <dbReference type="ARBA" id="ARBA00023221"/>
    </source>
</evidence>
<dbReference type="AlphaFoldDB" id="A0A418W791"/>
<gene>
    <name evidence="6" type="ORF">D3876_18870</name>
</gene>
<dbReference type="InterPro" id="IPR036291">
    <property type="entry name" value="NAD(P)-bd_dom_sf"/>
</dbReference>
<dbReference type="PANTHER" id="PTHR43180:SF28">
    <property type="entry name" value="NAD(P)-BINDING ROSSMANN-FOLD SUPERFAMILY PROTEIN"/>
    <property type="match status" value="1"/>
</dbReference>
<name>A0A418W791_9SPHN</name>
<dbReference type="Gene3D" id="3.40.50.720">
    <property type="entry name" value="NAD(P)-binding Rossmann-like Domain"/>
    <property type="match status" value="1"/>
</dbReference>
<comment type="caution">
    <text evidence="6">The sequence shown here is derived from an EMBL/GenBank/DDBJ whole genome shotgun (WGS) entry which is preliminary data.</text>
</comment>
<evidence type="ECO:0000256" key="4">
    <source>
        <dbReference type="ARBA" id="ARBA00023098"/>
    </source>
</evidence>
<evidence type="ECO:0000313" key="7">
    <source>
        <dbReference type="Proteomes" id="UP000286100"/>
    </source>
</evidence>
<reference evidence="6 7" key="1">
    <citation type="submission" date="2018-09" db="EMBL/GenBank/DDBJ databases">
        <authorList>
            <person name="Zhu H."/>
        </authorList>
    </citation>
    <scope>NUCLEOTIDE SEQUENCE [LARGE SCALE GENOMIC DNA]</scope>
    <source>
        <strain evidence="6 7">K2R01-6</strain>
    </source>
</reference>
<protein>
    <submittedName>
        <fullName evidence="6">SDR family oxidoreductase</fullName>
    </submittedName>
</protein>
<sequence length="277" mass="28309">MRFAGKTAVVTGGASGIGRATVDLFTAEGATVILGDIDSGAGQAIETASEGRVLFRRCDVRQESDIKGLMDFAAERTGGLDIVFNNAGAGGARARIDEITADEWDDTMALLLRSVALGIRHATSHLKARGGGAIVNTSSVSALHSGYAPTTYSVAKAGVLHLTKIAAADLAQYGIRVNAVVPGFIMTNIFTGSLGLADEDKAKADAMIGAVSAQAQPVARSGVPRDIAEAVAYLASDAAAFVTGTDLLVDGGMLIGPRHSWDPATPGLLDMIAGPQS</sequence>